<dbReference type="AlphaFoldDB" id="A0A6G0R2A9"/>
<name>A0A6G0R2A9_9STRA</name>
<feature type="region of interest" description="Disordered" evidence="1">
    <location>
        <begin position="268"/>
        <end position="298"/>
    </location>
</feature>
<evidence type="ECO:0000313" key="4">
    <source>
        <dbReference type="Proteomes" id="UP000486351"/>
    </source>
</evidence>
<comment type="caution">
    <text evidence="3">The sequence shown here is derived from an EMBL/GenBank/DDBJ whole genome shotgun (WGS) entry which is preliminary data.</text>
</comment>
<reference evidence="3 4" key="1">
    <citation type="submission" date="2018-09" db="EMBL/GenBank/DDBJ databases">
        <title>Genomic investigation of the strawberry pathogen Phytophthora fragariae indicates pathogenicity is determined by transcriptional variation in three key races.</title>
        <authorList>
            <person name="Adams T.M."/>
            <person name="Armitage A.D."/>
            <person name="Sobczyk M.K."/>
            <person name="Bates H.J."/>
            <person name="Dunwell J.M."/>
            <person name="Nellist C.F."/>
            <person name="Harrison R.J."/>
        </authorList>
    </citation>
    <scope>NUCLEOTIDE SEQUENCE [LARGE SCALE GENOMIC DNA]</scope>
    <source>
        <strain evidence="3 4">NOV-77</strain>
    </source>
</reference>
<sequence>MWATLLASECHLVPVASAKPTADLTARSCARTWSRTPSFSWTSAPQAAAGAHPARARARAQRLRRSPQQAAEAERAFDSVVVACSAAAAALGREYTRPGVRDPQAHGGAQRKAAFVSANKRAEGIHCQDVMQTTWMPPRCIADMTQDKCDAVRKKWPILVEGEDVPPPIKSFEYMRFPPAMLDALKAKYIMPHCGPSRESMRKTFDVVKLLELDAVMENLADLELDAEDQRAHHQLQELDAALEILADLGLDADRKLRAAQGLDADLVRDDDLEQDGDEQGGGDGCRRKAGSRSGTGY</sequence>
<feature type="compositionally biased region" description="Acidic residues" evidence="1">
    <location>
        <begin position="269"/>
        <end position="281"/>
    </location>
</feature>
<protein>
    <submittedName>
        <fullName evidence="3">Uncharacterized protein</fullName>
    </submittedName>
</protein>
<feature type="signal peptide" evidence="2">
    <location>
        <begin position="1"/>
        <end position="18"/>
    </location>
</feature>
<gene>
    <name evidence="3" type="ORF">PF008_g19848</name>
</gene>
<evidence type="ECO:0000313" key="3">
    <source>
        <dbReference type="EMBL" id="KAE9312962.1"/>
    </source>
</evidence>
<dbReference type="EMBL" id="QXFY01001634">
    <property type="protein sequence ID" value="KAE9312962.1"/>
    <property type="molecule type" value="Genomic_DNA"/>
</dbReference>
<evidence type="ECO:0000256" key="2">
    <source>
        <dbReference type="SAM" id="SignalP"/>
    </source>
</evidence>
<keyword evidence="2" id="KW-0732">Signal</keyword>
<evidence type="ECO:0000256" key="1">
    <source>
        <dbReference type="SAM" id="MobiDB-lite"/>
    </source>
</evidence>
<feature type="chain" id="PRO_5026090967" evidence="2">
    <location>
        <begin position="19"/>
        <end position="298"/>
    </location>
</feature>
<dbReference type="Proteomes" id="UP000486351">
    <property type="component" value="Unassembled WGS sequence"/>
</dbReference>
<proteinExistence type="predicted"/>
<organism evidence="3 4">
    <name type="scientific">Phytophthora fragariae</name>
    <dbReference type="NCBI Taxonomy" id="53985"/>
    <lineage>
        <taxon>Eukaryota</taxon>
        <taxon>Sar</taxon>
        <taxon>Stramenopiles</taxon>
        <taxon>Oomycota</taxon>
        <taxon>Peronosporomycetes</taxon>
        <taxon>Peronosporales</taxon>
        <taxon>Peronosporaceae</taxon>
        <taxon>Phytophthora</taxon>
    </lineage>
</organism>
<accession>A0A6G0R2A9</accession>